<dbReference type="PANTHER" id="PTHR12673:SF13">
    <property type="entry name" value="FYVE, RHOGEF AND PH DOMAIN-CONTAINING PROTEIN 5"/>
    <property type="match status" value="1"/>
</dbReference>
<dbReference type="InterPro" id="IPR051092">
    <property type="entry name" value="FYVE_RhoGEF_PH"/>
</dbReference>
<evidence type="ECO:0000259" key="2">
    <source>
        <dbReference type="SMART" id="SM00233"/>
    </source>
</evidence>
<dbReference type="GO" id="GO:0005737">
    <property type="term" value="C:cytoplasm"/>
    <property type="evidence" value="ECO:0007669"/>
    <property type="project" value="TreeGrafter"/>
</dbReference>
<feature type="region of interest" description="Disordered" evidence="1">
    <location>
        <begin position="163"/>
        <end position="229"/>
    </location>
</feature>
<feature type="compositionally biased region" description="Pro residues" evidence="1">
    <location>
        <begin position="373"/>
        <end position="385"/>
    </location>
</feature>
<feature type="domain" description="PH" evidence="2">
    <location>
        <begin position="236"/>
        <end position="333"/>
    </location>
</feature>
<dbReference type="Pfam" id="PF00169">
    <property type="entry name" value="PH"/>
    <property type="match status" value="1"/>
</dbReference>
<evidence type="ECO:0000313" key="3">
    <source>
        <dbReference type="EMBL" id="KAG8516947.1"/>
    </source>
</evidence>
<dbReference type="Gene3D" id="2.30.29.30">
    <property type="entry name" value="Pleckstrin-homology domain (PH domain)/Phosphotyrosine-binding domain (PTB)"/>
    <property type="match status" value="1"/>
</dbReference>
<dbReference type="EMBL" id="JAGFMF010011663">
    <property type="protein sequence ID" value="KAG8516947.1"/>
    <property type="molecule type" value="Genomic_DNA"/>
</dbReference>
<sequence length="743" mass="78786">MAAAFPALKALELLEASFPTLQLIAPGVFAEGARSTFATTQPPPSTPHAVPPRPRPVLSGRGWLVRLLFRFLLHVPRGWGRRVVLFPADLTRWPRAACRMCFLRLQTAQLAEARTEPLGRSPRAVADLSCNVGKREAKARKWLREPSTVRTQLALGVALAAGRGSAWPRGGSTPLPRPRRARRELRPAPPQGPGAGARPRRGLERAADARRLSAASRAAPDPALASRQVAASGEGSAISGYLSRCKKGRRPWKKLWFVVKGKVLYTYAASEVDTVALESIPLLGFTIAPEKDEDSREVGPVFHLFHKKTLFYSFKAEDASSAQRALRPQRSSPRLLLVGQDDHVRSRGHTRPAQLRFRSAAAAHFRGTGVRPPHGPRARPPPPGPRRGRPEQRGPRRSGARTRLSQSRVRPPPAAAARLALGRGREHSPSSYQRAGGGGGGTGVTNSDLSLTKTITSPPVPATPAAPPGPPPPPPRRLASPAAPRARGPGLPPSAHAGSPAFPRPALRAGGRPPPTRDRLRGRFGAKSRGHRRPDSLLGSCRVAADEAPSGGRFRRCEMGGRAGLPGRRRRGACAGSGVRAPWGASESRGGVAGNGRRRRESAALEGAETGGSRGDSRCAARGQAPPALERGGFSRRNGSGGCAERARGACAEGSAAVREGASAEPGPGAQGTELLPRRPTCPPTRGMLAVEAEQRDVSSDSLCSRVVGALLSAEPPSPHLDGTRALFARSIYLVKLFAVVQH</sequence>
<dbReference type="OrthoDB" id="245697at2759"/>
<keyword evidence="4" id="KW-1185">Reference proteome</keyword>
<feature type="region of interest" description="Disordered" evidence="1">
    <location>
        <begin position="322"/>
        <end position="540"/>
    </location>
</feature>
<feature type="compositionally biased region" description="Low complexity" evidence="1">
    <location>
        <begin position="212"/>
        <end position="227"/>
    </location>
</feature>
<reference evidence="3" key="1">
    <citation type="journal article" date="2021" name="Evol. Appl.">
        <title>The genome of the Pyrenean desman and the effects of bottlenecks and inbreeding on the genomic landscape of an endangered species.</title>
        <authorList>
            <person name="Escoda L."/>
            <person name="Castresana J."/>
        </authorList>
    </citation>
    <scope>NUCLEOTIDE SEQUENCE</scope>
    <source>
        <strain evidence="3">IBE-C5619</strain>
    </source>
</reference>
<dbReference type="InterPro" id="IPR001849">
    <property type="entry name" value="PH_domain"/>
</dbReference>
<accession>A0A8J6ADD0</accession>
<dbReference type="Proteomes" id="UP000700334">
    <property type="component" value="Unassembled WGS sequence"/>
</dbReference>
<dbReference type="SUPFAM" id="SSF50729">
    <property type="entry name" value="PH domain-like"/>
    <property type="match status" value="1"/>
</dbReference>
<feature type="compositionally biased region" description="Polar residues" evidence="1">
    <location>
        <begin position="444"/>
        <end position="456"/>
    </location>
</feature>
<comment type="caution">
    <text evidence="3">The sequence shown here is derived from an EMBL/GenBank/DDBJ whole genome shotgun (WGS) entry which is preliminary data.</text>
</comment>
<feature type="compositionally biased region" description="Low complexity" evidence="1">
    <location>
        <begin position="477"/>
        <end position="511"/>
    </location>
</feature>
<organism evidence="3 4">
    <name type="scientific">Galemys pyrenaicus</name>
    <name type="common">Iberian desman</name>
    <name type="synonym">Pyrenean desman</name>
    <dbReference type="NCBI Taxonomy" id="202257"/>
    <lineage>
        <taxon>Eukaryota</taxon>
        <taxon>Metazoa</taxon>
        <taxon>Chordata</taxon>
        <taxon>Craniata</taxon>
        <taxon>Vertebrata</taxon>
        <taxon>Euteleostomi</taxon>
        <taxon>Mammalia</taxon>
        <taxon>Eutheria</taxon>
        <taxon>Laurasiatheria</taxon>
        <taxon>Eulipotyphla</taxon>
        <taxon>Talpidae</taxon>
        <taxon>Galemys</taxon>
    </lineage>
</organism>
<feature type="compositionally biased region" description="Pro residues" evidence="1">
    <location>
        <begin position="458"/>
        <end position="476"/>
    </location>
</feature>
<proteinExistence type="predicted"/>
<feature type="compositionally biased region" description="Basic and acidic residues" evidence="1">
    <location>
        <begin position="201"/>
        <end position="211"/>
    </location>
</feature>
<feature type="compositionally biased region" description="Low complexity" evidence="1">
    <location>
        <begin position="323"/>
        <end position="337"/>
    </location>
</feature>
<feature type="region of interest" description="Disordered" evidence="1">
    <location>
        <begin position="558"/>
        <end position="639"/>
    </location>
</feature>
<name>A0A8J6ADD0_GALPY</name>
<evidence type="ECO:0000313" key="4">
    <source>
        <dbReference type="Proteomes" id="UP000700334"/>
    </source>
</evidence>
<dbReference type="AlphaFoldDB" id="A0A8J6ADD0"/>
<gene>
    <name evidence="3" type="ORF">J0S82_013502</name>
</gene>
<evidence type="ECO:0000256" key="1">
    <source>
        <dbReference type="SAM" id="MobiDB-lite"/>
    </source>
</evidence>
<feature type="compositionally biased region" description="Basic residues" evidence="1">
    <location>
        <begin position="522"/>
        <end position="532"/>
    </location>
</feature>
<dbReference type="PANTHER" id="PTHR12673">
    <property type="entry name" value="FACIOGENITAL DYSPLASIA PROTEIN"/>
    <property type="match status" value="1"/>
</dbReference>
<dbReference type="GO" id="GO:0005085">
    <property type="term" value="F:guanyl-nucleotide exchange factor activity"/>
    <property type="evidence" value="ECO:0007669"/>
    <property type="project" value="TreeGrafter"/>
</dbReference>
<dbReference type="InterPro" id="IPR011993">
    <property type="entry name" value="PH-like_dom_sf"/>
</dbReference>
<feature type="region of interest" description="Disordered" evidence="1">
    <location>
        <begin position="658"/>
        <end position="685"/>
    </location>
</feature>
<protein>
    <submittedName>
        <fullName evidence="3">FYVE, RhoGEF and PH domain-containing protein 5</fullName>
    </submittedName>
</protein>
<dbReference type="SMART" id="SM00233">
    <property type="entry name" value="PH"/>
    <property type="match status" value="1"/>
</dbReference>